<keyword evidence="2" id="KW-0732">Signal</keyword>
<protein>
    <submittedName>
        <fullName evidence="3">Uncharacterized protein</fullName>
    </submittedName>
</protein>
<dbReference type="Proteomes" id="UP000299102">
    <property type="component" value="Unassembled WGS sequence"/>
</dbReference>
<sequence length="117" mass="12815">MTCDNIGLFCGVAGWWAAWAAGGEAARQLQPGAAVAAVAARAAPAARPPRRARRAGPQDLRAHTHQAQARRHHVSHTYTARRPKNTIDECRAAAFDCSMTFRLRVQWSHCMVLTNLD</sequence>
<gene>
    <name evidence="3" type="ORF">EVAR_43756_1</name>
</gene>
<accession>A0A4C1XHX4</accession>
<evidence type="ECO:0000256" key="1">
    <source>
        <dbReference type="SAM" id="MobiDB-lite"/>
    </source>
</evidence>
<evidence type="ECO:0000313" key="4">
    <source>
        <dbReference type="Proteomes" id="UP000299102"/>
    </source>
</evidence>
<feature type="signal peptide" evidence="2">
    <location>
        <begin position="1"/>
        <end position="25"/>
    </location>
</feature>
<evidence type="ECO:0000313" key="3">
    <source>
        <dbReference type="EMBL" id="GBP63008.1"/>
    </source>
</evidence>
<feature type="chain" id="PRO_5020032047" evidence="2">
    <location>
        <begin position="26"/>
        <end position="117"/>
    </location>
</feature>
<keyword evidence="4" id="KW-1185">Reference proteome</keyword>
<name>A0A4C1XHX4_EUMVA</name>
<evidence type="ECO:0000256" key="2">
    <source>
        <dbReference type="SAM" id="SignalP"/>
    </source>
</evidence>
<dbReference type="AlphaFoldDB" id="A0A4C1XHX4"/>
<organism evidence="3 4">
    <name type="scientific">Eumeta variegata</name>
    <name type="common">Bagworm moth</name>
    <name type="synonym">Eumeta japonica</name>
    <dbReference type="NCBI Taxonomy" id="151549"/>
    <lineage>
        <taxon>Eukaryota</taxon>
        <taxon>Metazoa</taxon>
        <taxon>Ecdysozoa</taxon>
        <taxon>Arthropoda</taxon>
        <taxon>Hexapoda</taxon>
        <taxon>Insecta</taxon>
        <taxon>Pterygota</taxon>
        <taxon>Neoptera</taxon>
        <taxon>Endopterygota</taxon>
        <taxon>Lepidoptera</taxon>
        <taxon>Glossata</taxon>
        <taxon>Ditrysia</taxon>
        <taxon>Tineoidea</taxon>
        <taxon>Psychidae</taxon>
        <taxon>Oiketicinae</taxon>
        <taxon>Eumeta</taxon>
    </lineage>
</organism>
<dbReference type="EMBL" id="BGZK01000856">
    <property type="protein sequence ID" value="GBP63008.1"/>
    <property type="molecule type" value="Genomic_DNA"/>
</dbReference>
<proteinExistence type="predicted"/>
<comment type="caution">
    <text evidence="3">The sequence shown here is derived from an EMBL/GenBank/DDBJ whole genome shotgun (WGS) entry which is preliminary data.</text>
</comment>
<reference evidence="3 4" key="1">
    <citation type="journal article" date="2019" name="Commun. Biol.">
        <title>The bagworm genome reveals a unique fibroin gene that provides high tensile strength.</title>
        <authorList>
            <person name="Kono N."/>
            <person name="Nakamura H."/>
            <person name="Ohtoshi R."/>
            <person name="Tomita M."/>
            <person name="Numata K."/>
            <person name="Arakawa K."/>
        </authorList>
    </citation>
    <scope>NUCLEOTIDE SEQUENCE [LARGE SCALE GENOMIC DNA]</scope>
</reference>
<feature type="region of interest" description="Disordered" evidence="1">
    <location>
        <begin position="41"/>
        <end position="76"/>
    </location>
</feature>